<dbReference type="SFLD" id="SFLDS00001">
    <property type="entry name" value="Enolase"/>
    <property type="match status" value="1"/>
</dbReference>
<dbReference type="EC" id="4.2.1.113" evidence="6 7"/>
<organism evidence="9 10">
    <name type="scientific">Asanoa siamensis</name>
    <dbReference type="NCBI Taxonomy" id="926357"/>
    <lineage>
        <taxon>Bacteria</taxon>
        <taxon>Bacillati</taxon>
        <taxon>Actinomycetota</taxon>
        <taxon>Actinomycetes</taxon>
        <taxon>Micromonosporales</taxon>
        <taxon>Micromonosporaceae</taxon>
        <taxon>Asanoa</taxon>
    </lineage>
</organism>
<dbReference type="SFLD" id="SFLDF00009">
    <property type="entry name" value="o-succinylbenzoate_synthase"/>
    <property type="match status" value="1"/>
</dbReference>
<evidence type="ECO:0000313" key="9">
    <source>
        <dbReference type="EMBL" id="GIF77046.1"/>
    </source>
</evidence>
<keyword evidence="4" id="KW-0460">Magnesium</keyword>
<dbReference type="PANTHER" id="PTHR48073:SF5">
    <property type="entry name" value="O-SUCCINYLBENZOATE SYNTHASE"/>
    <property type="match status" value="1"/>
</dbReference>
<dbReference type="InterPro" id="IPR013341">
    <property type="entry name" value="Mandelate_racemase_N_dom"/>
</dbReference>
<sequence length="910" mass="95838">MKLTGVELRHVRMPLVAPFRTSFGTSTSRDVLLLRAVTAEAEGWGECVAMADPLYSSEYIGAATDVLTRFLVPALGAVEHLDANAVGPALSGYKGHRMAKAALELAILDAELRAAGRPLARELGAVRDRVPCGVSVGIMGSIGELLDAVAGYVAAGYVRIKLKIEPGWDVEPVRAVRERFGDGLLLQVDANTAYALADARHLSRLDPFDLLLIEQPLDEDDLLGHAALARLIRTPICLDESITSARTAVAAITLGACEIVNIKAGRVGGYLEARRIHDACMAHGVPVWCGGMLETGIGRAANVALAALPGFTLPGDTSASDRFYRTDLTAPFVLADGHLAVPTGPGLGVEPLPDVSPRSPPKLPGYRSRLCAVRPNASLGRVLDDLGATLLELVHGDPDQTAAIGGVVIHDPFDEPVLPAHALVLGVGVGDAEATARLLRTLGQQEAAGLVVRSPVPTGDEVAAAATESGVALLGLTRGASWAQLAALLRSLLAEGDVGDAEPQTLGGVPAGDLFALANAIAALLDAPVTIEDRSSRVLAYSGRQDEADPSRIETILGRQVPARYARQLTDRGVFGDLYRSDQPVFVEPSGDDFLVPRVAVAVRAGDEVLGSIWAAVRQPLNLDRRQAFRDAARVVALHMLRIRAGADVERRLRTDLLSTALEGGPAARDALTRLGLADRPVAVLGVALRGTEGTADADAGLATDLQRLADALAMHVGAVHPRSATALVGDVVYGLVPISRGSSDGAVRIATDFLDRVGERIPAVAGIGAVAQDVAGLARARAEADRALRVLRTRSRAGRRVARLADVHVEALLLDLADVVSARGDQPSGAVANLLVYDARHNTNLVATLRAWLDAFGDAVAAAAAMYVHPNTFRYRLRRVAEIGPIDLRDPDARFAAMLELRLSPRRSD</sequence>
<dbReference type="Gene3D" id="3.20.20.120">
    <property type="entry name" value="Enolase-like C-terminal domain"/>
    <property type="match status" value="1"/>
</dbReference>
<dbReference type="SUPFAM" id="SSF51604">
    <property type="entry name" value="Enolase C-terminal domain-like"/>
    <property type="match status" value="1"/>
</dbReference>
<gene>
    <name evidence="9" type="ORF">Asi02nite_65640</name>
</gene>
<protein>
    <recommendedName>
        <fullName evidence="6 7">o-succinylbenzoate synthase</fullName>
        <ecNumber evidence="6 7">4.2.1.113</ecNumber>
    </recommendedName>
</protein>
<evidence type="ECO:0000259" key="8">
    <source>
        <dbReference type="SMART" id="SM00922"/>
    </source>
</evidence>
<dbReference type="InterPro" id="IPR036849">
    <property type="entry name" value="Enolase-like_C_sf"/>
</dbReference>
<evidence type="ECO:0000256" key="4">
    <source>
        <dbReference type="ARBA" id="ARBA00022842"/>
    </source>
</evidence>
<evidence type="ECO:0000256" key="2">
    <source>
        <dbReference type="ARBA" id="ARBA00006754"/>
    </source>
</evidence>
<keyword evidence="3" id="KW-0479">Metal-binding</keyword>
<keyword evidence="10" id="KW-1185">Reference proteome</keyword>
<comment type="caution">
    <text evidence="9">The sequence shown here is derived from an EMBL/GenBank/DDBJ whole genome shotgun (WGS) entry which is preliminary data.</text>
</comment>
<dbReference type="InterPro" id="IPR041522">
    <property type="entry name" value="CdaR_GGDEF"/>
</dbReference>
<dbReference type="CDD" id="cd03317">
    <property type="entry name" value="NAAAR"/>
    <property type="match status" value="1"/>
</dbReference>
<evidence type="ECO:0000256" key="7">
    <source>
        <dbReference type="NCBIfam" id="TIGR01928"/>
    </source>
</evidence>
<dbReference type="EMBL" id="BONE01000077">
    <property type="protein sequence ID" value="GIF77046.1"/>
    <property type="molecule type" value="Genomic_DNA"/>
</dbReference>
<name>A0ABQ4D0K5_9ACTN</name>
<dbReference type="InterPro" id="IPR025736">
    <property type="entry name" value="PucR_C-HTH_dom"/>
</dbReference>
<evidence type="ECO:0000256" key="6">
    <source>
        <dbReference type="ARBA" id="ARBA00029491"/>
    </source>
</evidence>
<dbReference type="SUPFAM" id="SSF54826">
    <property type="entry name" value="Enolase N-terminal domain-like"/>
    <property type="match status" value="1"/>
</dbReference>
<dbReference type="InterPro" id="IPR010197">
    <property type="entry name" value="OSBS/NAAAR"/>
</dbReference>
<evidence type="ECO:0000256" key="1">
    <source>
        <dbReference type="ARBA" id="ARBA00001968"/>
    </source>
</evidence>
<dbReference type="Pfam" id="PF17853">
    <property type="entry name" value="GGDEF_2"/>
    <property type="match status" value="1"/>
</dbReference>
<dbReference type="Proteomes" id="UP000604117">
    <property type="component" value="Unassembled WGS sequence"/>
</dbReference>
<feature type="domain" description="Mandelate racemase/muconate lactonizing enzyme C-terminal" evidence="8">
    <location>
        <begin position="142"/>
        <end position="235"/>
    </location>
</feature>
<evidence type="ECO:0000256" key="5">
    <source>
        <dbReference type="ARBA" id="ARBA00023239"/>
    </source>
</evidence>
<evidence type="ECO:0000313" key="10">
    <source>
        <dbReference type="Proteomes" id="UP000604117"/>
    </source>
</evidence>
<keyword evidence="5" id="KW-0456">Lyase</keyword>
<dbReference type="InterPro" id="IPR029017">
    <property type="entry name" value="Enolase-like_N"/>
</dbReference>
<accession>A0ABQ4D0K5</accession>
<comment type="cofactor">
    <cofactor evidence="1">
        <name>a divalent metal cation</name>
        <dbReference type="ChEBI" id="CHEBI:60240"/>
    </cofactor>
</comment>
<reference evidence="9 10" key="1">
    <citation type="submission" date="2021-01" db="EMBL/GenBank/DDBJ databases">
        <title>Whole genome shotgun sequence of Asanoa siamensis NBRC 107932.</title>
        <authorList>
            <person name="Komaki H."/>
            <person name="Tamura T."/>
        </authorList>
    </citation>
    <scope>NUCLEOTIDE SEQUENCE [LARGE SCALE GENOMIC DNA]</scope>
    <source>
        <strain evidence="9 10">NBRC 107932</strain>
    </source>
</reference>
<dbReference type="RefSeq" id="WP_239127349.1">
    <property type="nucleotide sequence ID" value="NZ_BONE01000077.1"/>
</dbReference>
<dbReference type="Pfam" id="PF02746">
    <property type="entry name" value="MR_MLE_N"/>
    <property type="match status" value="1"/>
</dbReference>
<proteinExistence type="inferred from homology"/>
<dbReference type="PANTHER" id="PTHR48073">
    <property type="entry name" value="O-SUCCINYLBENZOATE SYNTHASE-RELATED"/>
    <property type="match status" value="1"/>
</dbReference>
<dbReference type="InterPro" id="IPR042070">
    <property type="entry name" value="PucR_C-HTH_sf"/>
</dbReference>
<dbReference type="Pfam" id="PF13556">
    <property type="entry name" value="HTH_30"/>
    <property type="match status" value="1"/>
</dbReference>
<dbReference type="Gene3D" id="1.10.10.2840">
    <property type="entry name" value="PucR C-terminal helix-turn-helix domain"/>
    <property type="match status" value="1"/>
</dbReference>
<dbReference type="InterPro" id="IPR013342">
    <property type="entry name" value="Mandelate_racemase_C"/>
</dbReference>
<dbReference type="Pfam" id="PF13378">
    <property type="entry name" value="MR_MLE_C"/>
    <property type="match status" value="1"/>
</dbReference>
<evidence type="ECO:0000256" key="3">
    <source>
        <dbReference type="ARBA" id="ARBA00022723"/>
    </source>
</evidence>
<comment type="similarity">
    <text evidence="2">Belongs to the CdaR family.</text>
</comment>
<dbReference type="NCBIfam" id="TIGR01928">
    <property type="entry name" value="menC_lowGC_arch"/>
    <property type="match status" value="1"/>
</dbReference>
<dbReference type="Gene3D" id="3.30.390.10">
    <property type="entry name" value="Enolase-like, N-terminal domain"/>
    <property type="match status" value="1"/>
</dbReference>
<dbReference type="InterPro" id="IPR029065">
    <property type="entry name" value="Enolase_C-like"/>
</dbReference>
<dbReference type="SFLD" id="SFLDG00180">
    <property type="entry name" value="muconate_cycloisomerase"/>
    <property type="match status" value="1"/>
</dbReference>
<dbReference type="SMART" id="SM00922">
    <property type="entry name" value="MR_MLE"/>
    <property type="match status" value="1"/>
</dbReference>